<dbReference type="CDD" id="cd03353">
    <property type="entry name" value="LbH_GlmU_C"/>
    <property type="match status" value="1"/>
</dbReference>
<evidence type="ECO:0000256" key="10">
    <source>
        <dbReference type="ARBA" id="ARBA00022960"/>
    </source>
</evidence>
<dbReference type="GO" id="GO:0009245">
    <property type="term" value="P:lipid A biosynthetic process"/>
    <property type="evidence" value="ECO:0007669"/>
    <property type="project" value="UniProtKB-UniRule"/>
</dbReference>
<keyword evidence="6 18" id="KW-0548">Nucleotidyltransferase</keyword>
<dbReference type="GO" id="GO:0006048">
    <property type="term" value="P:UDP-N-acetylglucosamine biosynthetic process"/>
    <property type="evidence" value="ECO:0007669"/>
    <property type="project" value="UniProtKB-UniPathway"/>
</dbReference>
<feature type="binding site" evidence="18">
    <location>
        <position position="376"/>
    </location>
    <ligand>
        <name>UDP-N-acetyl-alpha-D-glucosamine</name>
        <dbReference type="ChEBI" id="CHEBI:57705"/>
    </ligand>
</feature>
<comment type="catalytic activity">
    <reaction evidence="16 18">
        <text>N-acetyl-alpha-D-glucosamine 1-phosphate + UTP + H(+) = UDP-N-acetyl-alpha-D-glucosamine + diphosphate</text>
        <dbReference type="Rhea" id="RHEA:13509"/>
        <dbReference type="ChEBI" id="CHEBI:15378"/>
        <dbReference type="ChEBI" id="CHEBI:33019"/>
        <dbReference type="ChEBI" id="CHEBI:46398"/>
        <dbReference type="ChEBI" id="CHEBI:57705"/>
        <dbReference type="ChEBI" id="CHEBI:57776"/>
        <dbReference type="EC" id="2.7.7.23"/>
    </reaction>
</comment>
<dbReference type="GO" id="GO:0009252">
    <property type="term" value="P:peptidoglycan biosynthetic process"/>
    <property type="evidence" value="ECO:0007669"/>
    <property type="project" value="UniProtKB-UniRule"/>
</dbReference>
<evidence type="ECO:0000259" key="20">
    <source>
        <dbReference type="Pfam" id="PF25087"/>
    </source>
</evidence>
<dbReference type="InterPro" id="IPR056729">
    <property type="entry name" value="GMPPB_C"/>
</dbReference>
<evidence type="ECO:0000256" key="13">
    <source>
        <dbReference type="ARBA" id="ARBA00023315"/>
    </source>
</evidence>
<evidence type="ECO:0000256" key="15">
    <source>
        <dbReference type="ARBA" id="ARBA00048247"/>
    </source>
</evidence>
<dbReference type="Proteomes" id="UP000298049">
    <property type="component" value="Chromosome"/>
</dbReference>
<evidence type="ECO:0000256" key="2">
    <source>
        <dbReference type="ARBA" id="ARBA00007707"/>
    </source>
</evidence>
<dbReference type="OrthoDB" id="9775031at2"/>
<evidence type="ECO:0000256" key="17">
    <source>
        <dbReference type="ARBA" id="ARBA00049628"/>
    </source>
</evidence>
<dbReference type="Pfam" id="PF12804">
    <property type="entry name" value="NTP_transf_3"/>
    <property type="match status" value="1"/>
</dbReference>
<keyword evidence="10 18" id="KW-0133">Cell shape</keyword>
<feature type="domain" description="MobA-like NTP transferase" evidence="19">
    <location>
        <begin position="7"/>
        <end position="129"/>
    </location>
</feature>
<feature type="region of interest" description="Pyrophosphorylase" evidence="18">
    <location>
        <begin position="1"/>
        <end position="228"/>
    </location>
</feature>
<feature type="binding site" evidence="18">
    <location>
        <position position="332"/>
    </location>
    <ligand>
        <name>UDP-N-acetyl-alpha-D-glucosamine</name>
        <dbReference type="ChEBI" id="CHEBI:57705"/>
    </ligand>
</feature>
<dbReference type="PROSITE" id="PS00101">
    <property type="entry name" value="HEXAPEP_TRANSFERASES"/>
    <property type="match status" value="1"/>
</dbReference>
<feature type="binding site" evidence="18">
    <location>
        <begin position="80"/>
        <end position="81"/>
    </location>
    <ligand>
        <name>UDP-N-acetyl-alpha-D-glucosamine</name>
        <dbReference type="ChEBI" id="CHEBI:57705"/>
    </ligand>
</feature>
<protein>
    <recommendedName>
        <fullName evidence="18">Bifunctional protein GlmU</fullName>
    </recommendedName>
    <domain>
        <recommendedName>
            <fullName evidence="18">UDP-N-acetylglucosamine pyrophosphorylase</fullName>
            <ecNumber evidence="18">2.7.7.23</ecNumber>
        </recommendedName>
        <alternativeName>
            <fullName evidence="18">N-acetylglucosamine-1-phosphate uridyltransferase</fullName>
        </alternativeName>
    </domain>
    <domain>
        <recommendedName>
            <fullName evidence="18">Glucosamine-1-phosphate N-acetyltransferase</fullName>
            <ecNumber evidence="18">2.3.1.157</ecNumber>
        </recommendedName>
    </domain>
</protein>
<feature type="binding site" evidence="18">
    <location>
        <position position="350"/>
    </location>
    <ligand>
        <name>UDP-N-acetyl-alpha-D-glucosamine</name>
        <dbReference type="ChEBI" id="CHEBI:57705"/>
    </ligand>
</feature>
<feature type="binding site" evidence="18">
    <location>
        <position position="379"/>
    </location>
    <ligand>
        <name>acetyl-CoA</name>
        <dbReference type="ChEBI" id="CHEBI:57288"/>
    </ligand>
</feature>
<comment type="pathway">
    <text evidence="18">Nucleotide-sugar biosynthesis; UDP-N-acetyl-alpha-D-glucosamine biosynthesis; N-acetyl-alpha-D-glucosamine 1-phosphate from alpha-D-glucosamine 6-phosphate (route II): step 2/2.</text>
</comment>
<feature type="region of interest" description="N-acetyltransferase" evidence="18">
    <location>
        <begin position="250"/>
        <end position="458"/>
    </location>
</feature>
<dbReference type="Gene3D" id="3.90.550.10">
    <property type="entry name" value="Spore Coat Polysaccharide Biosynthesis Protein SpsA, Chain A"/>
    <property type="match status" value="1"/>
</dbReference>
<evidence type="ECO:0000256" key="18">
    <source>
        <dbReference type="HAMAP-Rule" id="MF_01631"/>
    </source>
</evidence>
<evidence type="ECO:0000256" key="3">
    <source>
        <dbReference type="ARBA" id="ARBA00007947"/>
    </source>
</evidence>
<dbReference type="GO" id="GO:0019134">
    <property type="term" value="F:glucosamine-1-phosphate N-acetyltransferase activity"/>
    <property type="evidence" value="ECO:0007669"/>
    <property type="project" value="UniProtKB-UniRule"/>
</dbReference>
<dbReference type="EC" id="2.7.7.23" evidence="18"/>
<evidence type="ECO:0000256" key="9">
    <source>
        <dbReference type="ARBA" id="ARBA00022842"/>
    </source>
</evidence>
<feature type="binding site" evidence="18">
    <location>
        <position position="24"/>
    </location>
    <ligand>
        <name>UDP-N-acetyl-alpha-D-glucosamine</name>
        <dbReference type="ChEBI" id="CHEBI:57705"/>
    </ligand>
</feature>
<dbReference type="GO" id="GO:0000902">
    <property type="term" value="P:cell morphogenesis"/>
    <property type="evidence" value="ECO:0007669"/>
    <property type="project" value="UniProtKB-UniRule"/>
</dbReference>
<keyword evidence="4 18" id="KW-0963">Cytoplasm</keyword>
<feature type="binding site" evidence="18">
    <location>
        <position position="75"/>
    </location>
    <ligand>
        <name>UDP-N-acetyl-alpha-D-glucosamine</name>
        <dbReference type="ChEBI" id="CHEBI:57705"/>
    </ligand>
</feature>
<feature type="binding site" evidence="18">
    <location>
        <position position="139"/>
    </location>
    <ligand>
        <name>UDP-N-acetyl-alpha-D-glucosamine</name>
        <dbReference type="ChEBI" id="CHEBI:57705"/>
    </ligand>
</feature>
<evidence type="ECO:0000256" key="16">
    <source>
        <dbReference type="ARBA" id="ARBA00048493"/>
    </source>
</evidence>
<evidence type="ECO:0000313" key="22">
    <source>
        <dbReference type="Proteomes" id="UP000298049"/>
    </source>
</evidence>
<feature type="region of interest" description="Linker" evidence="18">
    <location>
        <begin position="229"/>
        <end position="249"/>
    </location>
</feature>
<feature type="binding site" evidence="18">
    <location>
        <begin position="10"/>
        <end position="13"/>
    </location>
    <ligand>
        <name>UDP-N-acetyl-alpha-D-glucosamine</name>
        <dbReference type="ChEBI" id="CHEBI:57705"/>
    </ligand>
</feature>
<dbReference type="InterPro" id="IPR005882">
    <property type="entry name" value="Bifunctional_GlmU"/>
</dbReference>
<dbReference type="RefSeq" id="WP_136550407.1">
    <property type="nucleotide sequence ID" value="NZ_CP031093.1"/>
</dbReference>
<comment type="pathway">
    <text evidence="18">Nucleotide-sugar biosynthesis; UDP-N-acetyl-alpha-D-glucosamine biosynthesis; UDP-N-acetyl-alpha-D-glucosamine from N-acetyl-alpha-D-glucosamine 1-phosphate: step 1/1.</text>
</comment>
<keyword evidence="9 18" id="KW-0460">Magnesium</keyword>
<reference evidence="21 22" key="1">
    <citation type="submission" date="2018-07" db="EMBL/GenBank/DDBJ databases">
        <title>Marsedoiliclastica nanhaica gen. nov. sp. nov., a novel marine hydrocarbonoclastic bacterium isolated from an in-situ enriched hydrocarbon-degrading consortium in deep-sea sediment.</title>
        <authorList>
            <person name="Dong C."/>
            <person name="Ma T."/>
            <person name="Liu R."/>
            <person name="Shao Z."/>
        </authorList>
    </citation>
    <scope>NUCLEOTIDE SEQUENCE [LARGE SCALE GENOMIC DNA]</scope>
    <source>
        <strain evidence="22">soil36-7</strain>
    </source>
</reference>
<dbReference type="SUPFAM" id="SSF53448">
    <property type="entry name" value="Nucleotide-diphospho-sugar transferases"/>
    <property type="match status" value="1"/>
</dbReference>
<evidence type="ECO:0000259" key="19">
    <source>
        <dbReference type="Pfam" id="PF12804"/>
    </source>
</evidence>
<evidence type="ECO:0000256" key="7">
    <source>
        <dbReference type="ARBA" id="ARBA00022723"/>
    </source>
</evidence>
<comment type="catalytic activity">
    <reaction evidence="15 18">
        <text>alpha-D-glucosamine 1-phosphate + acetyl-CoA = N-acetyl-alpha-D-glucosamine 1-phosphate + CoA + H(+)</text>
        <dbReference type="Rhea" id="RHEA:13725"/>
        <dbReference type="ChEBI" id="CHEBI:15378"/>
        <dbReference type="ChEBI" id="CHEBI:57287"/>
        <dbReference type="ChEBI" id="CHEBI:57288"/>
        <dbReference type="ChEBI" id="CHEBI:57776"/>
        <dbReference type="ChEBI" id="CHEBI:58516"/>
        <dbReference type="EC" id="2.3.1.157"/>
    </reaction>
</comment>
<comment type="function">
    <text evidence="17 18">Catalyzes the last two sequential reactions in the de novo biosynthetic pathway for UDP-N-acetylglucosamine (UDP-GlcNAc). The C-terminal domain catalyzes the transfer of acetyl group from acetyl coenzyme A to glucosamine-1-phosphate (GlcN-1-P) to produce N-acetylglucosamine-1-phosphate (GlcNAc-1-P), which is converted into UDP-GlcNAc by the transfer of uridine 5-monophosphate (from uridine 5-triphosphate), a reaction catalyzed by the N-terminal domain.</text>
</comment>
<keyword evidence="12 18" id="KW-0511">Multifunctional enzyme</keyword>
<feature type="binding site" evidence="18">
    <location>
        <position position="365"/>
    </location>
    <ligand>
        <name>UDP-N-acetyl-alpha-D-glucosamine</name>
        <dbReference type="ChEBI" id="CHEBI:57705"/>
    </ligand>
</feature>
<dbReference type="CDD" id="cd02540">
    <property type="entry name" value="GT2_GlmU_N_bac"/>
    <property type="match status" value="1"/>
</dbReference>
<comment type="similarity">
    <text evidence="3 18">In the N-terminal section; belongs to the N-acetylglucosamine-1-phosphate uridyltransferase family.</text>
</comment>
<feature type="domain" description="Mannose-1-phosphate guanyltransferase C-terminal" evidence="20">
    <location>
        <begin position="271"/>
        <end position="360"/>
    </location>
</feature>
<sequence>MKTPLHVIILAAGQGSRMKSSLPKVLHAIAGKPMLHHVIDTARELDAAGIHVVIGHGADKVRSTTADDDIQWAMQSEQLGTGHAVAQALPAVPDDAHILVLYGDVPLIRTETLSSLVSTVSAEQMALLTVELDDPQGYGRIVRSAKGIEAIIEQKDASAEQLLIKEANTGILAATARHLKSWLPALSSENAQGEYYLTDIIAMAAGEGTGIAAAQPASVAEVQGVNNRQQLAGLERAYQRAQADALMTAGVTLADPDRLDVRGSLHSEGDVFVDVGVVFEGNVRLNAGVHIGPYCVIRDSEIAANTRIESHSIVEGASIGPGCTVGPFARLRPGTVLAEGAKVGNFVETKKATIGPGSKVNHLSYIGDTRMGSRVNIGAGTITCNYDGANKFETVLGDDVFVGSNSALVAPVEVGAGATIGAGSTITRAVADGELAIGRGKQRNVEGWKRPQKKSSTD</sequence>
<dbReference type="GO" id="GO:0008360">
    <property type="term" value="P:regulation of cell shape"/>
    <property type="evidence" value="ECO:0007669"/>
    <property type="project" value="UniProtKB-KW"/>
</dbReference>
<dbReference type="EMBL" id="CP031093">
    <property type="protein sequence ID" value="QCF27696.1"/>
    <property type="molecule type" value="Genomic_DNA"/>
</dbReference>
<feature type="binding site" evidence="18">
    <location>
        <position position="168"/>
    </location>
    <ligand>
        <name>UDP-N-acetyl-alpha-D-glucosamine</name>
        <dbReference type="ChEBI" id="CHEBI:57705"/>
    </ligand>
</feature>
<feature type="binding site" evidence="18">
    <location>
        <begin position="385"/>
        <end position="386"/>
    </location>
    <ligand>
        <name>acetyl-CoA</name>
        <dbReference type="ChEBI" id="CHEBI:57288"/>
    </ligand>
</feature>
<dbReference type="Pfam" id="PF25087">
    <property type="entry name" value="GMPPB_C"/>
    <property type="match status" value="1"/>
</dbReference>
<proteinExistence type="inferred from homology"/>
<dbReference type="InterPro" id="IPR011004">
    <property type="entry name" value="Trimer_LpxA-like_sf"/>
</dbReference>
<evidence type="ECO:0000256" key="8">
    <source>
        <dbReference type="ARBA" id="ARBA00022737"/>
    </source>
</evidence>
<feature type="binding site" evidence="18">
    <location>
        <position position="104"/>
    </location>
    <ligand>
        <name>Mg(2+)</name>
        <dbReference type="ChEBI" id="CHEBI:18420"/>
    </ligand>
</feature>
<keyword evidence="22" id="KW-1185">Reference proteome</keyword>
<comment type="similarity">
    <text evidence="2 18">In the C-terminal section; belongs to the transferase hexapeptide repeat family.</text>
</comment>
<dbReference type="UniPathway" id="UPA00973"/>
<dbReference type="PANTHER" id="PTHR43584">
    <property type="entry name" value="NUCLEOTIDYL TRANSFERASE"/>
    <property type="match status" value="1"/>
</dbReference>
<dbReference type="GO" id="GO:0005737">
    <property type="term" value="C:cytoplasm"/>
    <property type="evidence" value="ECO:0007669"/>
    <property type="project" value="UniProtKB-SubCell"/>
</dbReference>
<feature type="binding site" evidence="18">
    <location>
        <position position="226"/>
    </location>
    <ligand>
        <name>Mg(2+)</name>
        <dbReference type="ChEBI" id="CHEBI:18420"/>
    </ligand>
</feature>
<feature type="active site" description="Proton acceptor" evidence="18">
    <location>
        <position position="362"/>
    </location>
</feature>
<evidence type="ECO:0000256" key="14">
    <source>
        <dbReference type="ARBA" id="ARBA00023316"/>
    </source>
</evidence>
<dbReference type="InterPro" id="IPR038009">
    <property type="entry name" value="GlmU_C_LbH"/>
</dbReference>
<dbReference type="NCBIfam" id="TIGR01173">
    <property type="entry name" value="glmU"/>
    <property type="match status" value="1"/>
</dbReference>
<dbReference type="PANTHER" id="PTHR43584:SF3">
    <property type="entry name" value="BIFUNCTIONAL PROTEIN GLMU"/>
    <property type="match status" value="1"/>
</dbReference>
<dbReference type="UniPathway" id="UPA00113">
    <property type="reaction ID" value="UER00532"/>
</dbReference>
<keyword evidence="14 18" id="KW-0961">Cell wall biogenesis/degradation</keyword>
<dbReference type="InterPro" id="IPR025877">
    <property type="entry name" value="MobA-like_NTP_Trfase"/>
</dbReference>
<evidence type="ECO:0000313" key="21">
    <source>
        <dbReference type="EMBL" id="QCF27696.1"/>
    </source>
</evidence>
<dbReference type="GO" id="GO:0003977">
    <property type="term" value="F:UDP-N-acetylglucosamine diphosphorylase activity"/>
    <property type="evidence" value="ECO:0007669"/>
    <property type="project" value="UniProtKB-UniRule"/>
</dbReference>
<accession>A0A4P7XKF0</accession>
<keyword evidence="13 18" id="KW-0012">Acyltransferase</keyword>
<dbReference type="GO" id="GO:0071555">
    <property type="term" value="P:cell wall organization"/>
    <property type="evidence" value="ECO:0007669"/>
    <property type="project" value="UniProtKB-KW"/>
</dbReference>
<evidence type="ECO:0000256" key="12">
    <source>
        <dbReference type="ARBA" id="ARBA00023268"/>
    </source>
</evidence>
<dbReference type="InterPro" id="IPR029044">
    <property type="entry name" value="Nucleotide-diphossugar_trans"/>
</dbReference>
<dbReference type="InterPro" id="IPR001451">
    <property type="entry name" value="Hexapep"/>
</dbReference>
<evidence type="ECO:0000256" key="5">
    <source>
        <dbReference type="ARBA" id="ARBA00022679"/>
    </source>
</evidence>
<evidence type="ECO:0000256" key="4">
    <source>
        <dbReference type="ARBA" id="ARBA00022490"/>
    </source>
</evidence>
<dbReference type="GO" id="GO:0016020">
    <property type="term" value="C:membrane"/>
    <property type="evidence" value="ECO:0007669"/>
    <property type="project" value="GOC"/>
</dbReference>
<comment type="subcellular location">
    <subcellularLocation>
        <location evidence="1 18">Cytoplasm</location>
    </subcellularLocation>
</comment>
<comment type="cofactor">
    <cofactor evidence="18">
        <name>Mg(2+)</name>
        <dbReference type="ChEBI" id="CHEBI:18420"/>
    </cofactor>
    <text evidence="18">Binds 1 Mg(2+) ion per subunit.</text>
</comment>
<dbReference type="InterPro" id="IPR018357">
    <property type="entry name" value="Hexapep_transf_CS"/>
</dbReference>
<organism evidence="21 22">
    <name type="scientific">Hydrocarboniclastica marina</name>
    <dbReference type="NCBI Taxonomy" id="2259620"/>
    <lineage>
        <taxon>Bacteria</taxon>
        <taxon>Pseudomonadati</taxon>
        <taxon>Pseudomonadota</taxon>
        <taxon>Gammaproteobacteria</taxon>
        <taxon>Alteromonadales</taxon>
        <taxon>Alteromonadaceae</taxon>
        <taxon>Hydrocarboniclastica</taxon>
    </lineage>
</organism>
<feature type="binding site" evidence="18">
    <location>
        <position position="439"/>
    </location>
    <ligand>
        <name>acetyl-CoA</name>
        <dbReference type="ChEBI" id="CHEBI:57288"/>
    </ligand>
</feature>
<keyword evidence="7 18" id="KW-0479">Metal-binding</keyword>
<dbReference type="Pfam" id="PF00132">
    <property type="entry name" value="Hexapep"/>
    <property type="match status" value="1"/>
</dbReference>
<keyword evidence="8 18" id="KW-0677">Repeat</keyword>
<feature type="binding site" evidence="18">
    <location>
        <position position="422"/>
    </location>
    <ligand>
        <name>acetyl-CoA</name>
        <dbReference type="ChEBI" id="CHEBI:57288"/>
    </ligand>
</feature>
<feature type="binding site" evidence="18">
    <location>
        <position position="404"/>
    </location>
    <ligand>
        <name>acetyl-CoA</name>
        <dbReference type="ChEBI" id="CHEBI:57288"/>
    </ligand>
</feature>
<dbReference type="Gene3D" id="2.160.10.10">
    <property type="entry name" value="Hexapeptide repeat proteins"/>
    <property type="match status" value="1"/>
</dbReference>
<evidence type="ECO:0000256" key="1">
    <source>
        <dbReference type="ARBA" id="ARBA00004496"/>
    </source>
</evidence>
<dbReference type="EC" id="2.3.1.157" evidence="18"/>
<feature type="binding site" evidence="18">
    <location>
        <position position="226"/>
    </location>
    <ligand>
        <name>UDP-N-acetyl-alpha-D-glucosamine</name>
        <dbReference type="ChEBI" id="CHEBI:57705"/>
    </ligand>
</feature>
<gene>
    <name evidence="18 21" type="primary">glmU</name>
    <name evidence="21" type="ORF">soil367_18165</name>
</gene>
<feature type="binding site" evidence="18">
    <location>
        <begin position="102"/>
        <end position="104"/>
    </location>
    <ligand>
        <name>UDP-N-acetyl-alpha-D-glucosamine</name>
        <dbReference type="ChEBI" id="CHEBI:57705"/>
    </ligand>
</feature>
<dbReference type="AlphaFoldDB" id="A0A4P7XKF0"/>
<evidence type="ECO:0000256" key="11">
    <source>
        <dbReference type="ARBA" id="ARBA00022984"/>
    </source>
</evidence>
<dbReference type="SUPFAM" id="SSF51161">
    <property type="entry name" value="Trimeric LpxA-like enzymes"/>
    <property type="match status" value="1"/>
</dbReference>
<dbReference type="KEGG" id="hmi:soil367_18165"/>
<comment type="subunit">
    <text evidence="18">Homotrimer.</text>
</comment>
<keyword evidence="5 18" id="KW-0808">Transferase</keyword>
<dbReference type="GO" id="GO:0000287">
    <property type="term" value="F:magnesium ion binding"/>
    <property type="evidence" value="ECO:0007669"/>
    <property type="project" value="UniProtKB-UniRule"/>
</dbReference>
<comment type="pathway">
    <text evidence="18">Bacterial outer membrane biogenesis; LPS lipid A biosynthesis.</text>
</comment>
<dbReference type="InterPro" id="IPR050065">
    <property type="entry name" value="GlmU-like"/>
</dbReference>
<keyword evidence="11 18" id="KW-0573">Peptidoglycan synthesis</keyword>
<evidence type="ECO:0000256" key="6">
    <source>
        <dbReference type="ARBA" id="ARBA00022695"/>
    </source>
</evidence>
<dbReference type="HAMAP" id="MF_01631">
    <property type="entry name" value="GlmU"/>
    <property type="match status" value="1"/>
</dbReference>
<name>A0A4P7XKF0_9ALTE</name>
<feature type="binding site" evidence="18">
    <location>
        <position position="153"/>
    </location>
    <ligand>
        <name>UDP-N-acetyl-alpha-D-glucosamine</name>
        <dbReference type="ChEBI" id="CHEBI:57705"/>
    </ligand>
</feature>